<accession>A0A848B5R0</accession>
<dbReference type="Proteomes" id="UP000543804">
    <property type="component" value="Unassembled WGS sequence"/>
</dbReference>
<evidence type="ECO:0000313" key="7">
    <source>
        <dbReference type="Proteomes" id="UP000543804"/>
    </source>
</evidence>
<dbReference type="InterPro" id="IPR036412">
    <property type="entry name" value="HAD-like_sf"/>
</dbReference>
<keyword evidence="2" id="KW-0479">Metal-binding</keyword>
<dbReference type="Gene3D" id="3.40.50.1000">
    <property type="entry name" value="HAD superfamily/HAD-like"/>
    <property type="match status" value="1"/>
</dbReference>
<protein>
    <submittedName>
        <fullName evidence="6">Haloacid dehalogenase-like hydrolase</fullName>
    </submittedName>
</protein>
<comment type="caution">
    <text evidence="6">The sequence shown here is derived from an EMBL/GenBank/DDBJ whole genome shotgun (WGS) entry which is preliminary data.</text>
</comment>
<dbReference type="Pfam" id="PF12710">
    <property type="entry name" value="HAD"/>
    <property type="match status" value="1"/>
</dbReference>
<gene>
    <name evidence="6" type="ORF">HF878_03335</name>
</gene>
<dbReference type="PANTHER" id="PTHR43344:SF13">
    <property type="entry name" value="PHOSPHATASE RV3661-RELATED"/>
    <property type="match status" value="1"/>
</dbReference>
<dbReference type="EMBL" id="JABAFA010000006">
    <property type="protein sequence ID" value="NMD98518.1"/>
    <property type="molecule type" value="Genomic_DNA"/>
</dbReference>
<evidence type="ECO:0000256" key="5">
    <source>
        <dbReference type="SAM" id="SignalP"/>
    </source>
</evidence>
<dbReference type="GO" id="GO:0046872">
    <property type="term" value="F:metal ion binding"/>
    <property type="evidence" value="ECO:0007669"/>
    <property type="project" value="UniProtKB-KW"/>
</dbReference>
<evidence type="ECO:0000256" key="3">
    <source>
        <dbReference type="ARBA" id="ARBA00022801"/>
    </source>
</evidence>
<dbReference type="InterPro" id="IPR023214">
    <property type="entry name" value="HAD_sf"/>
</dbReference>
<proteinExistence type="inferred from homology"/>
<evidence type="ECO:0000256" key="1">
    <source>
        <dbReference type="ARBA" id="ARBA00009184"/>
    </source>
</evidence>
<comment type="similarity">
    <text evidence="1">Belongs to the HAD-like hydrolase superfamily. SerB family.</text>
</comment>
<dbReference type="GO" id="GO:0016787">
    <property type="term" value="F:hydrolase activity"/>
    <property type="evidence" value="ECO:0007669"/>
    <property type="project" value="UniProtKB-KW"/>
</dbReference>
<keyword evidence="3 6" id="KW-0378">Hydrolase</keyword>
<reference evidence="6 7" key="1">
    <citation type="submission" date="2020-04" db="EMBL/GenBank/DDBJ databases">
        <authorList>
            <person name="Hitch T.C.A."/>
            <person name="Wylensek D."/>
            <person name="Clavel T."/>
        </authorList>
    </citation>
    <scope>NUCLEOTIDE SEQUENCE [LARGE SCALE GENOMIC DNA]</scope>
    <source>
        <strain evidence="6 7">PG-130-P53-12</strain>
    </source>
</reference>
<dbReference type="AlphaFoldDB" id="A0A848B5R0"/>
<dbReference type="PANTHER" id="PTHR43344">
    <property type="entry name" value="PHOSPHOSERINE PHOSPHATASE"/>
    <property type="match status" value="1"/>
</dbReference>
<evidence type="ECO:0000256" key="2">
    <source>
        <dbReference type="ARBA" id="ARBA00022723"/>
    </source>
</evidence>
<feature type="signal peptide" evidence="5">
    <location>
        <begin position="1"/>
        <end position="23"/>
    </location>
</feature>
<feature type="chain" id="PRO_5038408451" evidence="5">
    <location>
        <begin position="24"/>
        <end position="361"/>
    </location>
</feature>
<dbReference type="SUPFAM" id="SSF56784">
    <property type="entry name" value="HAD-like"/>
    <property type="match status" value="1"/>
</dbReference>
<keyword evidence="7" id="KW-1185">Reference proteome</keyword>
<evidence type="ECO:0000256" key="4">
    <source>
        <dbReference type="ARBA" id="ARBA00022842"/>
    </source>
</evidence>
<keyword evidence="5" id="KW-0732">Signal</keyword>
<sequence>MKKGKLCAALLAMSIAIGGASFQMDVEAATRAEIGQISVNQKGSDFQYWNKDAASYKALTNYVKTVTNKKSADYIPPEDRVAVFDMDGTLLGERTPSYFEWMMYVHRALHDPSYTPSEEDRAYAKVVEDAIYAHAIPGDMERKEAKSQASVFAGMTIPEYDDYVRQFMETPAEGLTNLKRGEEFYLPMAEVVSYLKANDFDVWIVSGSDREAQRVLMEGVLPIERDHFIGTDAWILASGQGDTDGLDYVYNQKSDTLVRGQFVLKDVKMNKVSNIAREIGRQPVLAFGNSSGDASMFNYTIAKNKYKAMAFSLLCDDLEDDLGSTAKADKMRADCEKNGWVPVSMRDDWKTIYGYDVKVAK</sequence>
<evidence type="ECO:0000313" key="6">
    <source>
        <dbReference type="EMBL" id="NMD98518.1"/>
    </source>
</evidence>
<name>A0A848B5R0_9FIRM</name>
<organism evidence="6 7">
    <name type="scientific">Selenomonas bovis</name>
    <dbReference type="NCBI Taxonomy" id="416586"/>
    <lineage>
        <taxon>Bacteria</taxon>
        <taxon>Bacillati</taxon>
        <taxon>Bacillota</taxon>
        <taxon>Negativicutes</taxon>
        <taxon>Selenomonadales</taxon>
        <taxon>Selenomonadaceae</taxon>
        <taxon>Selenomonas</taxon>
    </lineage>
</organism>
<keyword evidence="4" id="KW-0460">Magnesium</keyword>
<dbReference type="InterPro" id="IPR050582">
    <property type="entry name" value="HAD-like_SerB"/>
</dbReference>